<name>A0ACC4CKW9_POPAL</name>
<organism evidence="1 2">
    <name type="scientific">Populus alba</name>
    <name type="common">White poplar</name>
    <dbReference type="NCBI Taxonomy" id="43335"/>
    <lineage>
        <taxon>Eukaryota</taxon>
        <taxon>Viridiplantae</taxon>
        <taxon>Streptophyta</taxon>
        <taxon>Embryophyta</taxon>
        <taxon>Tracheophyta</taxon>
        <taxon>Spermatophyta</taxon>
        <taxon>Magnoliopsida</taxon>
        <taxon>eudicotyledons</taxon>
        <taxon>Gunneridae</taxon>
        <taxon>Pentapetalae</taxon>
        <taxon>rosids</taxon>
        <taxon>fabids</taxon>
        <taxon>Malpighiales</taxon>
        <taxon>Salicaceae</taxon>
        <taxon>Saliceae</taxon>
        <taxon>Populus</taxon>
    </lineage>
</organism>
<dbReference type="EMBL" id="RCHU02000003">
    <property type="protein sequence ID" value="KAL3598366.1"/>
    <property type="molecule type" value="Genomic_DNA"/>
</dbReference>
<dbReference type="Proteomes" id="UP000309997">
    <property type="component" value="Unassembled WGS sequence"/>
</dbReference>
<sequence length="499" mass="58574">MQRITWIGLNKLCIQRLRIQHCVCEKEMLFVTMLLLSGRKSVFSDKRQGYNGLAWGIRILATFTKSVNGRQNRNSFSRLQGRMEKSLKDTRQSNQKLVECLKEMNATSISLIPKVANPTRLTDFRPISCWQYSIQMHREDSSWRMKELMKGYHTTMGPARCAMKVDLMKAYDSVRWDFVDATLIKMGFPRTVIDWINGAVLQYECQPKLQVPLEMQEGQNFSSLLCRRLDDIQQRGCTFNPYDQKMYSQSFRFYQVYWASLFLLPGEVVKNVEQIMRSFLWSGSDMSTTRAKVAWDQMAQSGSTWIRSNLLRGRNFWTIKAPGSCSWAWGKILKLRSLAWPKMKHVIGDGMTTSLWFDNWHPHSPLADTYGERFIYDSDHNHLFFECSFAKALWWNVCDRCDIPRMTKAWMNGFDWPLSLGMEKVSSTFLVNWVFAATVYCIWQERNARIFADVSKTSNLVFDQIECIIRDKLVLMRNVQQTDENIRIQRLWRVNNMDS</sequence>
<proteinExistence type="predicted"/>
<accession>A0ACC4CKW9</accession>
<gene>
    <name evidence="1" type="ORF">D5086_006284</name>
</gene>
<protein>
    <submittedName>
        <fullName evidence="1">Uncharacterized protein</fullName>
    </submittedName>
</protein>
<reference evidence="1 2" key="1">
    <citation type="journal article" date="2024" name="Plant Biotechnol. J.">
        <title>Genome and CRISPR/Cas9 system of a widespread forest tree (Populus alba) in the world.</title>
        <authorList>
            <person name="Liu Y.J."/>
            <person name="Jiang P.F."/>
            <person name="Han X.M."/>
            <person name="Li X.Y."/>
            <person name="Wang H.M."/>
            <person name="Wang Y.J."/>
            <person name="Wang X.X."/>
            <person name="Zeng Q.Y."/>
        </authorList>
    </citation>
    <scope>NUCLEOTIDE SEQUENCE [LARGE SCALE GENOMIC DNA]</scope>
    <source>
        <strain evidence="2">cv. PAL-ZL1</strain>
    </source>
</reference>
<evidence type="ECO:0000313" key="1">
    <source>
        <dbReference type="EMBL" id="KAL3598366.1"/>
    </source>
</evidence>
<comment type="caution">
    <text evidence="1">The sequence shown here is derived from an EMBL/GenBank/DDBJ whole genome shotgun (WGS) entry which is preliminary data.</text>
</comment>
<evidence type="ECO:0000313" key="2">
    <source>
        <dbReference type="Proteomes" id="UP000309997"/>
    </source>
</evidence>
<keyword evidence="2" id="KW-1185">Reference proteome</keyword>